<evidence type="ECO:0000256" key="2">
    <source>
        <dbReference type="SAM" id="Phobius"/>
    </source>
</evidence>
<dbReference type="STRING" id="1073996.SAMN05444271_12623"/>
<keyword evidence="2" id="KW-0472">Membrane</keyword>
<dbReference type="Pfam" id="PF03703">
    <property type="entry name" value="bPH_2"/>
    <property type="match status" value="1"/>
</dbReference>
<dbReference type="EMBL" id="FNYR01000026">
    <property type="protein sequence ID" value="SEJ16054.1"/>
    <property type="molecule type" value="Genomic_DNA"/>
</dbReference>
<organism evidence="4 5">
    <name type="scientific">Halohasta litchfieldiae</name>
    <dbReference type="NCBI Taxonomy" id="1073996"/>
    <lineage>
        <taxon>Archaea</taxon>
        <taxon>Methanobacteriati</taxon>
        <taxon>Methanobacteriota</taxon>
        <taxon>Stenosarchaea group</taxon>
        <taxon>Halobacteria</taxon>
        <taxon>Halobacteriales</taxon>
        <taxon>Haloferacaceae</taxon>
        <taxon>Halohasta</taxon>
    </lineage>
</organism>
<dbReference type="InterPro" id="IPR005182">
    <property type="entry name" value="YdbS-like_PH"/>
</dbReference>
<dbReference type="RefSeq" id="WP_089673364.1">
    <property type="nucleotide sequence ID" value="NZ_CP024845.1"/>
</dbReference>
<accession>A0A2H4Q700</accession>
<keyword evidence="2" id="KW-0812">Transmembrane</keyword>
<feature type="region of interest" description="Disordered" evidence="1">
    <location>
        <begin position="182"/>
        <end position="234"/>
    </location>
</feature>
<feature type="domain" description="YdbS-like PH" evidence="3">
    <location>
        <begin position="69"/>
        <end position="146"/>
    </location>
</feature>
<dbReference type="GeneID" id="35004184"/>
<keyword evidence="2" id="KW-1133">Transmembrane helix</keyword>
<proteinExistence type="predicted"/>
<name>A0A1H6WLH7_9EURY</name>
<dbReference type="AlphaFoldDB" id="A0A1H6WLH7"/>
<dbReference type="PANTHER" id="PTHR37938:SF1">
    <property type="entry name" value="BLL0215 PROTEIN"/>
    <property type="match status" value="1"/>
</dbReference>
<evidence type="ECO:0000256" key="1">
    <source>
        <dbReference type="SAM" id="MobiDB-lite"/>
    </source>
</evidence>
<gene>
    <name evidence="4" type="ORF">SAMN05444271_12623</name>
</gene>
<reference evidence="4 5" key="1">
    <citation type="submission" date="2016-10" db="EMBL/GenBank/DDBJ databases">
        <authorList>
            <person name="de Groot N.N."/>
        </authorList>
    </citation>
    <scope>NUCLEOTIDE SEQUENCE [LARGE SCALE GENOMIC DNA]</scope>
    <source>
        <strain evidence="4 5">DSM 22187</strain>
    </source>
</reference>
<evidence type="ECO:0000313" key="4">
    <source>
        <dbReference type="EMBL" id="SEJ16054.1"/>
    </source>
</evidence>
<dbReference type="Proteomes" id="UP000198888">
    <property type="component" value="Unassembled WGS sequence"/>
</dbReference>
<keyword evidence="5" id="KW-1185">Reference proteome</keyword>
<dbReference type="OrthoDB" id="203544at2157"/>
<protein>
    <submittedName>
        <fullName evidence="4">PH domain-containing protein</fullName>
    </submittedName>
</protein>
<dbReference type="KEGG" id="hae:halTADL_3417"/>
<sequence>MSTEQSPPVDDSAAETAVDLDWLTLDDGEEVLWASTPHKSSLVPALLIGVPLSLVLIGIPILVGSYLTYKNSNFVVTTRGLYRKQGILSRDVKQIGFDKVQNISYSQTAVGARLGYGSVEISTAGSSGVELRFQNIPNPSGVQELISREIERREGSSRDEDGDVDAVLDEILAELQGIRQALDQQPDTEAPPAIGTETASGTPETEDSHPPVDAVDGDDSDPIEPAITEPADDQ</sequence>
<feature type="transmembrane region" description="Helical" evidence="2">
    <location>
        <begin position="42"/>
        <end position="69"/>
    </location>
</feature>
<accession>A0A1H6WLH7</accession>
<evidence type="ECO:0000313" key="5">
    <source>
        <dbReference type="Proteomes" id="UP000198888"/>
    </source>
</evidence>
<evidence type="ECO:0000259" key="3">
    <source>
        <dbReference type="Pfam" id="PF03703"/>
    </source>
</evidence>
<dbReference type="PANTHER" id="PTHR37938">
    <property type="entry name" value="BLL0215 PROTEIN"/>
    <property type="match status" value="1"/>
</dbReference>